<dbReference type="GO" id="GO:0016740">
    <property type="term" value="F:transferase activity"/>
    <property type="evidence" value="ECO:0007669"/>
    <property type="project" value="UniProtKB-KW"/>
</dbReference>
<protein>
    <submittedName>
        <fullName evidence="1">Glycosyltransferase family 1 protein</fullName>
    </submittedName>
</protein>
<organism evidence="1 2">
    <name type="scientific">Pseudodesulfovibrio alkaliphilus</name>
    <dbReference type="NCBI Taxonomy" id="2661613"/>
    <lineage>
        <taxon>Bacteria</taxon>
        <taxon>Pseudomonadati</taxon>
        <taxon>Thermodesulfobacteriota</taxon>
        <taxon>Desulfovibrionia</taxon>
        <taxon>Desulfovibrionales</taxon>
        <taxon>Desulfovibrionaceae</taxon>
    </lineage>
</organism>
<dbReference type="Proteomes" id="UP000461162">
    <property type="component" value="Unassembled WGS sequence"/>
</dbReference>
<name>A0A7K1KL12_9BACT</name>
<dbReference type="Gene3D" id="3.40.50.2000">
    <property type="entry name" value="Glycogen Phosphorylase B"/>
    <property type="match status" value="1"/>
</dbReference>
<dbReference type="AlphaFoldDB" id="A0A7K1KL12"/>
<evidence type="ECO:0000313" key="1">
    <source>
        <dbReference type="EMBL" id="MUM76707.1"/>
    </source>
</evidence>
<dbReference type="EMBL" id="WODC01000001">
    <property type="protein sequence ID" value="MUM76707.1"/>
    <property type="molecule type" value="Genomic_DNA"/>
</dbReference>
<dbReference type="RefSeq" id="WP_155932297.1">
    <property type="nucleotide sequence ID" value="NZ_WODC01000001.1"/>
</dbReference>
<keyword evidence="1" id="KW-0808">Transferase</keyword>
<reference evidence="1 2" key="1">
    <citation type="submission" date="2019-11" db="EMBL/GenBank/DDBJ databases">
        <title>Pseudodesulfovibrio alkaliphilus, sp. nov., an alkaliphilic sulfate-reducing bacteria from mud volcano of Taman peninsula, Russia.</title>
        <authorList>
            <person name="Frolova A."/>
            <person name="Merkel A.Y."/>
            <person name="Slobodkin A.I."/>
        </authorList>
    </citation>
    <scope>NUCLEOTIDE SEQUENCE [LARGE SCALE GENOMIC DNA]</scope>
    <source>
        <strain evidence="1 2">F-1</strain>
    </source>
</reference>
<keyword evidence="2" id="KW-1185">Reference proteome</keyword>
<proteinExistence type="predicted"/>
<comment type="caution">
    <text evidence="1">The sequence shown here is derived from an EMBL/GenBank/DDBJ whole genome shotgun (WGS) entry which is preliminary data.</text>
</comment>
<evidence type="ECO:0000313" key="2">
    <source>
        <dbReference type="Proteomes" id="UP000461162"/>
    </source>
</evidence>
<sequence>MKTYIFLPPVSKPTGGVTVLRQMADILHQAGREARLVEREGGSWRPEGLADAAPVLAWNDLRLAPDDLWLVPEGWPNALAPGLEARSRCVVYVQNWAYLFSALPPGVAWSGLPVSFLAVSDPVAHFIRQATRQDAPVLRPGIDRAIFRRQDSRPTAARDKAVTVAFMPRKNKGVAAQIRAVFEHRNGPGAVRWLPIEGLDAFGVAKALNSAHIFLMTGFPEGCPLPPLEAMACGCLPVGFTGLGGWDYMRQVQADPRFMPWWPLREVAWSGNGLWCADGDVLDAALCLEQAADLIREGGPELDAVLAAGQETASAYSTERQRKSVLALWDAW</sequence>
<gene>
    <name evidence="1" type="ORF">GKC30_03555</name>
</gene>
<dbReference type="SUPFAM" id="SSF53756">
    <property type="entry name" value="UDP-Glycosyltransferase/glycogen phosphorylase"/>
    <property type="match status" value="1"/>
</dbReference>
<accession>A0A7K1KL12</accession>